<proteinExistence type="predicted"/>
<sequence>MITNEALEKLSRQYQTGIFPNIIRETELTEFDAKMEFRIFNNPSSMMNEVRERNREKRNSARITAGFCWPWSDPNQDGSLVNDVKIGDFEMPWEQKDQFWKWATDDSGMEQVGTVYTAQGFEFDYIAVIFGNDLVFDQTKNEWCAVPQNSSDTQVKRNNQALTQHLRNVYRVLLSRAHKGVYVYFMDKGTESYFRSHLPEIK</sequence>
<evidence type="ECO:0000313" key="2">
    <source>
        <dbReference type="EMBL" id="PIU98337.1"/>
    </source>
</evidence>
<gene>
    <name evidence="2" type="ORF">COS61_01925</name>
</gene>
<dbReference type="Pfam" id="PF09848">
    <property type="entry name" value="SLFN-g3_helicase"/>
    <property type="match status" value="1"/>
</dbReference>
<name>A0A2M7B5F0_9BACT</name>
<evidence type="ECO:0000259" key="1">
    <source>
        <dbReference type="Pfam" id="PF09848"/>
    </source>
</evidence>
<comment type="caution">
    <text evidence="2">The sequence shown here is derived from an EMBL/GenBank/DDBJ whole genome shotgun (WGS) entry which is preliminary data.</text>
</comment>
<evidence type="ECO:0000313" key="3">
    <source>
        <dbReference type="Proteomes" id="UP000228949"/>
    </source>
</evidence>
<accession>A0A2M7B5F0</accession>
<feature type="domain" description="Schlafen group 3-like DNA/RNA helicase" evidence="1">
    <location>
        <begin position="28"/>
        <end position="187"/>
    </location>
</feature>
<dbReference type="Proteomes" id="UP000228949">
    <property type="component" value="Unassembled WGS sequence"/>
</dbReference>
<dbReference type="EMBL" id="PEVJ01000047">
    <property type="protein sequence ID" value="PIU98337.1"/>
    <property type="molecule type" value="Genomic_DNA"/>
</dbReference>
<dbReference type="AlphaFoldDB" id="A0A2M7B5F0"/>
<protein>
    <recommendedName>
        <fullName evidence="1">Schlafen group 3-like DNA/RNA helicase domain-containing protein</fullName>
    </recommendedName>
</protein>
<organism evidence="2 3">
    <name type="scientific">Candidatus Wolfebacteria bacterium CG03_land_8_20_14_0_80_40_12</name>
    <dbReference type="NCBI Taxonomy" id="1975069"/>
    <lineage>
        <taxon>Bacteria</taxon>
        <taxon>Candidatus Wolfeibacteriota</taxon>
    </lineage>
</organism>
<reference evidence="3" key="1">
    <citation type="submission" date="2017-09" db="EMBL/GenBank/DDBJ databases">
        <title>Depth-based differentiation of microbial function through sediment-hosted aquifers and enrichment of novel symbionts in the deep terrestrial subsurface.</title>
        <authorList>
            <person name="Probst A.J."/>
            <person name="Ladd B."/>
            <person name="Jarett J.K."/>
            <person name="Geller-Mcgrath D.E."/>
            <person name="Sieber C.M.K."/>
            <person name="Emerson J.B."/>
            <person name="Anantharaman K."/>
            <person name="Thomas B.C."/>
            <person name="Malmstrom R."/>
            <person name="Stieglmeier M."/>
            <person name="Klingl A."/>
            <person name="Woyke T."/>
            <person name="Ryan C.M."/>
            <person name="Banfield J.F."/>
        </authorList>
    </citation>
    <scope>NUCLEOTIDE SEQUENCE [LARGE SCALE GENOMIC DNA]</scope>
</reference>
<dbReference type="InterPro" id="IPR018647">
    <property type="entry name" value="SLFN_3-like_DNA/RNA_helicase"/>
</dbReference>